<comment type="caution">
    <text evidence="3">The sequence shown here is derived from an EMBL/GenBank/DDBJ whole genome shotgun (WGS) entry which is preliminary data.</text>
</comment>
<dbReference type="RefSeq" id="WP_095720473.1">
    <property type="nucleotide sequence ID" value="NZ_NTFS01000026.1"/>
</dbReference>
<dbReference type="InterPro" id="IPR001296">
    <property type="entry name" value="Glyco_trans_1"/>
</dbReference>
<dbReference type="AlphaFoldDB" id="A0A2A2TNB2"/>
<dbReference type="OrthoDB" id="9811902at2"/>
<dbReference type="Pfam" id="PF00534">
    <property type="entry name" value="Glycos_transf_1"/>
    <property type="match status" value="1"/>
</dbReference>
<evidence type="ECO:0000313" key="4">
    <source>
        <dbReference type="Proteomes" id="UP000218238"/>
    </source>
</evidence>
<evidence type="ECO:0000313" key="3">
    <source>
        <dbReference type="EMBL" id="PAX60001.1"/>
    </source>
</evidence>
<dbReference type="InterPro" id="IPR050194">
    <property type="entry name" value="Glycosyltransferase_grp1"/>
</dbReference>
<dbReference type="Proteomes" id="UP000218238">
    <property type="component" value="Unassembled WGS sequence"/>
</dbReference>
<dbReference type="PANTHER" id="PTHR45947:SF3">
    <property type="entry name" value="SULFOQUINOVOSYL TRANSFERASE SQD2"/>
    <property type="match status" value="1"/>
</dbReference>
<dbReference type="PANTHER" id="PTHR45947">
    <property type="entry name" value="SULFOQUINOVOSYL TRANSFERASE SQD2"/>
    <property type="match status" value="1"/>
</dbReference>
<dbReference type="GO" id="GO:0016758">
    <property type="term" value="F:hexosyltransferase activity"/>
    <property type="evidence" value="ECO:0007669"/>
    <property type="project" value="TreeGrafter"/>
</dbReference>
<evidence type="ECO:0000259" key="1">
    <source>
        <dbReference type="Pfam" id="PF00534"/>
    </source>
</evidence>
<feature type="domain" description="Glycosyltransferase subfamily 4-like N-terminal" evidence="2">
    <location>
        <begin position="16"/>
        <end position="200"/>
    </location>
</feature>
<gene>
    <name evidence="3" type="ORF">CK510_04060</name>
</gene>
<feature type="domain" description="Glycosyl transferase family 1" evidence="1">
    <location>
        <begin position="215"/>
        <end position="384"/>
    </location>
</feature>
<dbReference type="SUPFAM" id="SSF53756">
    <property type="entry name" value="UDP-Glycosyltransferase/glycogen phosphorylase"/>
    <property type="match status" value="1"/>
</dbReference>
<dbReference type="Pfam" id="PF13579">
    <property type="entry name" value="Glyco_trans_4_4"/>
    <property type="match status" value="1"/>
</dbReference>
<protein>
    <submittedName>
        <fullName evidence="3">Colanic acid biosynthesis glycosyltransferase WcaI</fullName>
    </submittedName>
</protein>
<dbReference type="CDD" id="cd03794">
    <property type="entry name" value="GT4_WbuB-like"/>
    <property type="match status" value="1"/>
</dbReference>
<dbReference type="InterPro" id="IPR028098">
    <property type="entry name" value="Glyco_trans_4-like_N"/>
</dbReference>
<organism evidence="3 4">
    <name type="scientific">Brunnivagina elsteri CCALA 953</name>
    <dbReference type="NCBI Taxonomy" id="987040"/>
    <lineage>
        <taxon>Bacteria</taxon>
        <taxon>Bacillati</taxon>
        <taxon>Cyanobacteriota</taxon>
        <taxon>Cyanophyceae</taxon>
        <taxon>Nostocales</taxon>
        <taxon>Calotrichaceae</taxon>
        <taxon>Brunnivagina</taxon>
    </lineage>
</organism>
<proteinExistence type="predicted"/>
<dbReference type="EMBL" id="NTFS01000026">
    <property type="protein sequence ID" value="PAX60001.1"/>
    <property type="molecule type" value="Genomic_DNA"/>
</dbReference>
<keyword evidence="4" id="KW-1185">Reference proteome</keyword>
<dbReference type="Gene3D" id="3.40.50.2000">
    <property type="entry name" value="Glycogen Phosphorylase B"/>
    <property type="match status" value="2"/>
</dbReference>
<evidence type="ECO:0000259" key="2">
    <source>
        <dbReference type="Pfam" id="PF13579"/>
    </source>
</evidence>
<name>A0A2A2TNB2_9CYAN</name>
<sequence length="451" mass="49895">MRILIYSYNYHPEPIGIAPLMTELAEGLVKRGHEVRVVTAMPNYPQREIYEAYRGKLFVTEEKNGVKIQRSFVWIRPQPNLIDRILLDASFVATSFIPAIAGWRPDVILTTSPSLPGCVPASVLGWLNRCPVILNLQDILPDAAIHTGLLKNKVLIKVFQILEKFAYRTATKISVIADGFVDNLLQKGVKASKMVKIPNWVDVNFIRPLPKEESEFRATHNLNGKFVVMYSGNIALTQGLETVVKAASKLRHIPDITFVIVGEAKGLQRLQQECLEQDADNVLLLPFQPREKLPDMLAAADVSLVVQKKNVISFNMPSKIQVALASGRALIASVPDNGTAARAIHQSGGGVVVPPEEPQALADAILDLYKAPEKVNSLGYNSRKFAVENYSFDSALSQYESLFYAVTEPTPIAQPVIQPVMIESAYEPLFFAVPNPTISESTISQRQIRAD</sequence>
<reference evidence="3 4" key="1">
    <citation type="submission" date="2017-08" db="EMBL/GenBank/DDBJ databases">
        <title>Draft genome sequence of filamentous cyanobacterium Calothrix elsteri CCALA 953.</title>
        <authorList>
            <person name="Gagunashvili A.N."/>
            <person name="Elster J."/>
            <person name="Andresson O.S."/>
        </authorList>
    </citation>
    <scope>NUCLEOTIDE SEQUENCE [LARGE SCALE GENOMIC DNA]</scope>
    <source>
        <strain evidence="3 4">CCALA 953</strain>
    </source>
</reference>
<dbReference type="NCBIfam" id="NF007640">
    <property type="entry name" value="PRK10307.1"/>
    <property type="match status" value="1"/>
</dbReference>
<keyword evidence="3" id="KW-0808">Transferase</keyword>
<accession>A0A2A2TNB2</accession>